<dbReference type="EMBL" id="JBFRYB010000001">
    <property type="protein sequence ID" value="MEX1664494.1"/>
    <property type="molecule type" value="Genomic_DNA"/>
</dbReference>
<dbReference type="Gene3D" id="3.90.1570.30">
    <property type="match status" value="1"/>
</dbReference>
<dbReference type="InterPro" id="IPR014001">
    <property type="entry name" value="Helicase_ATP-bd"/>
</dbReference>
<dbReference type="InterPro" id="IPR006935">
    <property type="entry name" value="Helicase/UvrB_N"/>
</dbReference>
<organism evidence="2 3">
    <name type="scientific">Zhongshania arctica</name>
    <dbReference type="NCBI Taxonomy" id="3238302"/>
    <lineage>
        <taxon>Bacteria</taxon>
        <taxon>Pseudomonadati</taxon>
        <taxon>Pseudomonadota</taxon>
        <taxon>Gammaproteobacteria</taxon>
        <taxon>Cellvibrionales</taxon>
        <taxon>Spongiibacteraceae</taxon>
        <taxon>Zhongshania</taxon>
    </lineage>
</organism>
<dbReference type="RefSeq" id="WP_368374615.1">
    <property type="nucleotide sequence ID" value="NZ_JBFRYB010000001.1"/>
</dbReference>
<dbReference type="PROSITE" id="PS51192">
    <property type="entry name" value="HELICASE_ATP_BIND_1"/>
    <property type="match status" value="1"/>
</dbReference>
<proteinExistence type="predicted"/>
<keyword evidence="2" id="KW-0067">ATP-binding</keyword>
<evidence type="ECO:0000313" key="2">
    <source>
        <dbReference type="EMBL" id="MEX1664494.1"/>
    </source>
</evidence>
<dbReference type="InterPro" id="IPR050742">
    <property type="entry name" value="Helicase_Restrict-Modif_Enz"/>
</dbReference>
<dbReference type="Pfam" id="PF08463">
    <property type="entry name" value="EcoEI_R_C"/>
    <property type="match status" value="1"/>
</dbReference>
<dbReference type="Gene3D" id="3.40.50.300">
    <property type="entry name" value="P-loop containing nucleotide triphosphate hydrolases"/>
    <property type="match status" value="2"/>
</dbReference>
<dbReference type="SUPFAM" id="SSF52540">
    <property type="entry name" value="P-loop containing nucleoside triphosphate hydrolases"/>
    <property type="match status" value="1"/>
</dbReference>
<evidence type="ECO:0000313" key="3">
    <source>
        <dbReference type="Proteomes" id="UP001557484"/>
    </source>
</evidence>
<dbReference type="InterPro" id="IPR013670">
    <property type="entry name" value="EcoEI_R_C_dom"/>
</dbReference>
<dbReference type="GO" id="GO:0004386">
    <property type="term" value="F:helicase activity"/>
    <property type="evidence" value="ECO:0007669"/>
    <property type="project" value="UniProtKB-KW"/>
</dbReference>
<keyword evidence="2" id="KW-0347">Helicase</keyword>
<dbReference type="CDD" id="cd18032">
    <property type="entry name" value="DEXHc_RE_I_III_res"/>
    <property type="match status" value="1"/>
</dbReference>
<accession>A0ABV3TUL8</accession>
<protein>
    <submittedName>
        <fullName evidence="2">DEAD/DEAH box helicase family protein</fullName>
    </submittedName>
</protein>
<sequence length="942" mass="107064">MTAPTDKLETQTRQEIDEKLTVAGWVIQDKKRINLHESLGVAVREFDTDTGPADYMLFIAGKACGIIEAKREGASLGHVAEQSGRYATSKTKHIHRWAANDEALPFLYEATNHVIRFRDERDPAPRSRNIFHFHRPETLKDWLEQNDTFRARLQQLPALNTMGLRDCQIDAVHGIEASLKQGKQRALLQMATGAGKTFTACTQVYRLAKFAKAKRVLFLVDRGNLGRQAHKEFQQYTTPDDGRKFTELYNAHILGPGGIGDEIKVTISTIQRMYSQLCGKEMDEEIEEHSTFEMGASTIAAQEVVYNPHIPIETFDVIIIDECHRSIYNLWSQVLDYFDAFLIGLTATPTKKTIGYFHQNVVSEYTHEDAVIDRVNVGYDIYRIKTEKSEQGGLMEAGTNIEVRDRLTKQKRWELLDEDEQYQRTQLDRSVIAPNQIRTVIQTFKDRCLPECFPGRSWVPKTLFFAKDDDHADRIVDAIREAFGEGNDFCKKVTYRVGKKGAEQTIQEFRTSPRLRIAVTVDMIATGTDIKPLECLVFMRDVRSQAYYEQMKGRGTRVIADDVLLKVTPDAPTKTRFVLVDAVGVTETDKTETKSLESKPSVTTEKLMQQIAMGDRSPESLQTLGNRLIRLDMKLSDGQRKQINKLLEKIMGHPLPKGEDRGEGIKGTEEANLTLVAAKLVHAGNTDFLAEQLKAQYGSDEVSDEQRKAVYEPLADAAITPFHNPDLRELLETLRRDTDQLVDDSADELLEAGYDAEKAQGIISRYESFIKEHKDELDAIQLIYAKPYTQRHLSYQQIEELAEEIKQPPYNIAPLEVWKAYEQLEKAKVKGVPAKELLTNIVSLIRFSTGLSDVLEPFPELVNLRFETWLAQQEAEQGAFSDEKRVWLQRIKDQIANNAEFEMDDFELIPECKGEGGLLKAQQLFGEELNTIVQELNGYLIA</sequence>
<reference evidence="2 3" key="1">
    <citation type="journal article" date="2011" name="Int. J. Syst. Evol. Microbiol.">
        <title>Zhongshania antarctica gen. nov., sp. nov. and Zhongshania guokunii sp. nov., gammaproteobacteria respectively isolated from coastal attached (fast) ice and surface seawater of the Antarctic.</title>
        <authorList>
            <person name="Li H.J."/>
            <person name="Zhang X.Y."/>
            <person name="Chen C.X."/>
            <person name="Zhang Y.J."/>
            <person name="Gao Z.M."/>
            <person name="Yu Y."/>
            <person name="Chen X.L."/>
            <person name="Chen B."/>
            <person name="Zhang Y.Z."/>
        </authorList>
    </citation>
    <scope>NUCLEOTIDE SEQUENCE [LARGE SCALE GENOMIC DNA]</scope>
    <source>
        <strain evidence="2 3">R06B22</strain>
    </source>
</reference>
<comment type="caution">
    <text evidence="2">The sequence shown here is derived from an EMBL/GenBank/DDBJ whole genome shotgun (WGS) entry which is preliminary data.</text>
</comment>
<keyword evidence="2" id="KW-0547">Nucleotide-binding</keyword>
<dbReference type="Proteomes" id="UP001557484">
    <property type="component" value="Unassembled WGS sequence"/>
</dbReference>
<evidence type="ECO:0000259" key="1">
    <source>
        <dbReference type="PROSITE" id="PS51192"/>
    </source>
</evidence>
<keyword evidence="3" id="KW-1185">Reference proteome</keyword>
<gene>
    <name evidence="2" type="ORF">AB4875_03280</name>
</gene>
<dbReference type="SMART" id="SM00487">
    <property type="entry name" value="DEXDc"/>
    <property type="match status" value="1"/>
</dbReference>
<name>A0ABV3TUL8_9GAMM</name>
<dbReference type="InterPro" id="IPR027417">
    <property type="entry name" value="P-loop_NTPase"/>
</dbReference>
<dbReference type="PANTHER" id="PTHR47396">
    <property type="entry name" value="TYPE I RESTRICTION ENZYME ECOKI R PROTEIN"/>
    <property type="match status" value="1"/>
</dbReference>
<dbReference type="CDD" id="cd18799">
    <property type="entry name" value="SF2_C_EcoAI-like"/>
    <property type="match status" value="1"/>
</dbReference>
<feature type="domain" description="Helicase ATP-binding" evidence="1">
    <location>
        <begin position="177"/>
        <end position="367"/>
    </location>
</feature>
<dbReference type="PANTHER" id="PTHR47396:SF1">
    <property type="entry name" value="ATP-DEPENDENT HELICASE IRC3-RELATED"/>
    <property type="match status" value="1"/>
</dbReference>
<keyword evidence="2" id="KW-0378">Hydrolase</keyword>
<dbReference type="Pfam" id="PF04851">
    <property type="entry name" value="ResIII"/>
    <property type="match status" value="1"/>
</dbReference>